<proteinExistence type="predicted"/>
<dbReference type="BioCyc" id="RCHA213810:RUM_RS08400-MONOMER"/>
<organism evidence="1 2">
    <name type="scientific">Ruminococcus champanellensis (strain DSM 18848 / JCM 17042 / KCTC 15320 / 18P13)</name>
    <dbReference type="NCBI Taxonomy" id="213810"/>
    <lineage>
        <taxon>Bacteria</taxon>
        <taxon>Bacillati</taxon>
        <taxon>Bacillota</taxon>
        <taxon>Clostridia</taxon>
        <taxon>Eubacteriales</taxon>
        <taxon>Oscillospiraceae</taxon>
        <taxon>Ruminococcus</taxon>
    </lineage>
</organism>
<reference evidence="1" key="1">
    <citation type="submission" date="2010-03" db="EMBL/GenBank/DDBJ databases">
        <title>The genome sequence of Ruminococcus sp. 18P13.</title>
        <authorList>
            <consortium name="metaHIT consortium -- http://www.metahit.eu/"/>
            <person name="Pajon A."/>
            <person name="Turner K."/>
            <person name="Parkhill J."/>
            <person name="Bernalier A."/>
        </authorList>
    </citation>
    <scope>NUCLEOTIDE SEQUENCE [LARGE SCALE GENOMIC DNA]</scope>
    <source>
        <strain evidence="1">Type strain: 18P13</strain>
    </source>
</reference>
<dbReference type="SUPFAM" id="SSF47598">
    <property type="entry name" value="Ribbon-helix-helix"/>
    <property type="match status" value="1"/>
</dbReference>
<dbReference type="AlphaFoldDB" id="D4LDV3"/>
<dbReference type="KEGG" id="rch:RUM_17290"/>
<name>D4LDV3_RUMC1</name>
<dbReference type="EMBL" id="FP929052">
    <property type="protein sequence ID" value="CBL17798.1"/>
    <property type="molecule type" value="Genomic_DNA"/>
</dbReference>
<sequence>MSQAKCVQRYITAHYDRIEVRVPKGTRDAYRAHAESKGMSLTAWIRHLMDTEMQKKTPRG</sequence>
<accession>D4LDV3</accession>
<dbReference type="HOGENOM" id="CLU_187427_3_1_9"/>
<dbReference type="InterPro" id="IPR013321">
    <property type="entry name" value="Arc_rbn_hlx_hlx"/>
</dbReference>
<evidence type="ECO:0008006" key="3">
    <source>
        <dbReference type="Google" id="ProtNLM"/>
    </source>
</evidence>
<dbReference type="GO" id="GO:0006355">
    <property type="term" value="P:regulation of DNA-templated transcription"/>
    <property type="evidence" value="ECO:0007669"/>
    <property type="project" value="InterPro"/>
</dbReference>
<evidence type="ECO:0000313" key="2">
    <source>
        <dbReference type="Proteomes" id="UP000007054"/>
    </source>
</evidence>
<gene>
    <name evidence="1" type="ordered locus">RUM_17290</name>
</gene>
<keyword evidence="2" id="KW-1185">Reference proteome</keyword>
<protein>
    <recommendedName>
        <fullName evidence="3">Arc-like DNA binding domain-containing protein</fullName>
    </recommendedName>
</protein>
<reference evidence="1" key="2">
    <citation type="submission" date="2010-03" db="EMBL/GenBank/DDBJ databases">
        <authorList>
            <person name="Pajon A."/>
        </authorList>
    </citation>
    <scope>NUCLEOTIDE SEQUENCE</scope>
    <source>
        <strain evidence="1">Type strain: 18P13</strain>
    </source>
</reference>
<dbReference type="Proteomes" id="UP000007054">
    <property type="component" value="Chromosome"/>
</dbReference>
<evidence type="ECO:0000313" key="1">
    <source>
        <dbReference type="EMBL" id="CBL17798.1"/>
    </source>
</evidence>
<dbReference type="InterPro" id="IPR010985">
    <property type="entry name" value="Ribbon_hlx_hlx"/>
</dbReference>
<dbReference type="Gene3D" id="1.10.1220.10">
    <property type="entry name" value="Met repressor-like"/>
    <property type="match status" value="1"/>
</dbReference>